<protein>
    <submittedName>
        <fullName evidence="2">Uncharacterized protein</fullName>
    </submittedName>
</protein>
<organism evidence="2 3">
    <name type="scientific">Plakobranchus ocellatus</name>
    <dbReference type="NCBI Taxonomy" id="259542"/>
    <lineage>
        <taxon>Eukaryota</taxon>
        <taxon>Metazoa</taxon>
        <taxon>Spiralia</taxon>
        <taxon>Lophotrochozoa</taxon>
        <taxon>Mollusca</taxon>
        <taxon>Gastropoda</taxon>
        <taxon>Heterobranchia</taxon>
        <taxon>Euthyneura</taxon>
        <taxon>Panpulmonata</taxon>
        <taxon>Sacoglossa</taxon>
        <taxon>Placobranchoidea</taxon>
        <taxon>Plakobranchidae</taxon>
        <taxon>Plakobranchus</taxon>
    </lineage>
</organism>
<evidence type="ECO:0000313" key="2">
    <source>
        <dbReference type="EMBL" id="GFN78362.1"/>
    </source>
</evidence>
<feature type="region of interest" description="Disordered" evidence="1">
    <location>
        <begin position="1"/>
        <end position="42"/>
    </location>
</feature>
<feature type="compositionally biased region" description="Polar residues" evidence="1">
    <location>
        <begin position="20"/>
        <end position="39"/>
    </location>
</feature>
<keyword evidence="3" id="KW-1185">Reference proteome</keyword>
<dbReference type="EMBL" id="BLXT01000588">
    <property type="protein sequence ID" value="GFN78362.1"/>
    <property type="molecule type" value="Genomic_DNA"/>
</dbReference>
<gene>
    <name evidence="2" type="ORF">PoB_000486800</name>
</gene>
<name>A0AAV3Y776_9GAST</name>
<proteinExistence type="predicted"/>
<evidence type="ECO:0000313" key="3">
    <source>
        <dbReference type="Proteomes" id="UP000735302"/>
    </source>
</evidence>
<dbReference type="AlphaFoldDB" id="A0AAV3Y776"/>
<comment type="caution">
    <text evidence="2">The sequence shown here is derived from an EMBL/GenBank/DDBJ whole genome shotgun (WGS) entry which is preliminary data.</text>
</comment>
<dbReference type="Proteomes" id="UP000735302">
    <property type="component" value="Unassembled WGS sequence"/>
</dbReference>
<accession>A0AAV3Y776</accession>
<sequence>MRCFNTRGWARPDQMVPARSSDSADTPPSPNQKDGQITRTEWKNLPIPSFGIIRPSPWSFDPSKNTICDF</sequence>
<reference evidence="2 3" key="1">
    <citation type="journal article" date="2021" name="Elife">
        <title>Chloroplast acquisition without the gene transfer in kleptoplastic sea slugs, Plakobranchus ocellatus.</title>
        <authorList>
            <person name="Maeda T."/>
            <person name="Takahashi S."/>
            <person name="Yoshida T."/>
            <person name="Shimamura S."/>
            <person name="Takaki Y."/>
            <person name="Nagai Y."/>
            <person name="Toyoda A."/>
            <person name="Suzuki Y."/>
            <person name="Arimoto A."/>
            <person name="Ishii H."/>
            <person name="Satoh N."/>
            <person name="Nishiyama T."/>
            <person name="Hasebe M."/>
            <person name="Maruyama T."/>
            <person name="Minagawa J."/>
            <person name="Obokata J."/>
            <person name="Shigenobu S."/>
        </authorList>
    </citation>
    <scope>NUCLEOTIDE SEQUENCE [LARGE SCALE GENOMIC DNA]</scope>
</reference>
<evidence type="ECO:0000256" key="1">
    <source>
        <dbReference type="SAM" id="MobiDB-lite"/>
    </source>
</evidence>